<keyword evidence="3" id="KW-1185">Reference proteome</keyword>
<name>A0A445B731_ARAHY</name>
<comment type="caution">
    <text evidence="2">The sequence shown here is derived from an EMBL/GenBank/DDBJ whole genome shotgun (WGS) entry which is preliminary data.</text>
</comment>
<keyword evidence="1" id="KW-1133">Transmembrane helix</keyword>
<reference evidence="2 3" key="1">
    <citation type="submission" date="2019-01" db="EMBL/GenBank/DDBJ databases">
        <title>Sequencing of cultivated peanut Arachis hypogaea provides insights into genome evolution and oil improvement.</title>
        <authorList>
            <person name="Chen X."/>
        </authorList>
    </citation>
    <scope>NUCLEOTIDE SEQUENCE [LARGE SCALE GENOMIC DNA]</scope>
    <source>
        <strain evidence="3">cv. Fuhuasheng</strain>
        <tissue evidence="2">Leaves</tissue>
    </source>
</reference>
<accession>A0A445B731</accession>
<gene>
    <name evidence="2" type="ORF">Ahy_A10g049402</name>
</gene>
<evidence type="ECO:0000313" key="2">
    <source>
        <dbReference type="EMBL" id="RYR34476.1"/>
    </source>
</evidence>
<protein>
    <submittedName>
        <fullName evidence="2">Uncharacterized protein</fullName>
    </submittedName>
</protein>
<feature type="transmembrane region" description="Helical" evidence="1">
    <location>
        <begin position="20"/>
        <end position="38"/>
    </location>
</feature>
<organism evidence="2 3">
    <name type="scientific">Arachis hypogaea</name>
    <name type="common">Peanut</name>
    <dbReference type="NCBI Taxonomy" id="3818"/>
    <lineage>
        <taxon>Eukaryota</taxon>
        <taxon>Viridiplantae</taxon>
        <taxon>Streptophyta</taxon>
        <taxon>Embryophyta</taxon>
        <taxon>Tracheophyta</taxon>
        <taxon>Spermatophyta</taxon>
        <taxon>Magnoliopsida</taxon>
        <taxon>eudicotyledons</taxon>
        <taxon>Gunneridae</taxon>
        <taxon>Pentapetalae</taxon>
        <taxon>rosids</taxon>
        <taxon>fabids</taxon>
        <taxon>Fabales</taxon>
        <taxon>Fabaceae</taxon>
        <taxon>Papilionoideae</taxon>
        <taxon>50 kb inversion clade</taxon>
        <taxon>dalbergioids sensu lato</taxon>
        <taxon>Dalbergieae</taxon>
        <taxon>Pterocarpus clade</taxon>
        <taxon>Arachis</taxon>
    </lineage>
</organism>
<evidence type="ECO:0000256" key="1">
    <source>
        <dbReference type="SAM" id="Phobius"/>
    </source>
</evidence>
<dbReference type="AlphaFoldDB" id="A0A445B731"/>
<dbReference type="Proteomes" id="UP000289738">
    <property type="component" value="Chromosome A10"/>
</dbReference>
<proteinExistence type="predicted"/>
<keyword evidence="1" id="KW-0812">Transmembrane</keyword>
<sequence>MLLRLPHESPSDKTYQLCRALMMVAVPLVLVTIVLYVLPSISSNESIEDYTLTHHRILPDNRASSFYAIFFDAGSHIHVFHFNRNFDLVHIGKDLELLVQLSSPEMQPNMWIFYFLKVNYKIMSLMLQ</sequence>
<dbReference type="STRING" id="3818.A0A445B731"/>
<evidence type="ECO:0000313" key="3">
    <source>
        <dbReference type="Proteomes" id="UP000289738"/>
    </source>
</evidence>
<dbReference type="EMBL" id="SDMP01000010">
    <property type="protein sequence ID" value="RYR34476.1"/>
    <property type="molecule type" value="Genomic_DNA"/>
</dbReference>
<keyword evidence="1" id="KW-0472">Membrane</keyword>